<comment type="caution">
    <text evidence="2">The sequence shown here is derived from an EMBL/GenBank/DDBJ whole genome shotgun (WGS) entry which is preliminary data.</text>
</comment>
<evidence type="ECO:0000313" key="2">
    <source>
        <dbReference type="EMBL" id="MDI6449295.1"/>
    </source>
</evidence>
<dbReference type="AlphaFoldDB" id="A0AAW6TUN2"/>
<proteinExistence type="predicted"/>
<evidence type="ECO:0000313" key="3">
    <source>
        <dbReference type="Proteomes" id="UP001431776"/>
    </source>
</evidence>
<keyword evidence="1" id="KW-0175">Coiled coil</keyword>
<gene>
    <name evidence="2" type="ORF">QJ522_09600</name>
</gene>
<name>A0AAW6TUN2_9BACT</name>
<feature type="coiled-coil region" evidence="1">
    <location>
        <begin position="88"/>
        <end position="115"/>
    </location>
</feature>
<sequence length="117" mass="11942">MPGGDGTGPMGMGPMTGRAAGYCAGNAMPGYANPMGGRGRGFWGAGRGRGGRGRGRGFGFGAGRFAFVPVGAGYPAYGPMAPTPEQELEGLKQQASYLQDALADIQKRIDELAAQTK</sequence>
<dbReference type="InterPro" id="IPR035205">
    <property type="entry name" value="DUF5320"/>
</dbReference>
<dbReference type="Proteomes" id="UP001431776">
    <property type="component" value="Unassembled WGS sequence"/>
</dbReference>
<dbReference type="RefSeq" id="WP_349244701.1">
    <property type="nucleotide sequence ID" value="NZ_JASCXX010000009.1"/>
</dbReference>
<accession>A0AAW6TUN2</accession>
<dbReference type="Pfam" id="PF17253">
    <property type="entry name" value="DUF5320"/>
    <property type="match status" value="1"/>
</dbReference>
<evidence type="ECO:0000256" key="1">
    <source>
        <dbReference type="SAM" id="Coils"/>
    </source>
</evidence>
<organism evidence="2 3">
    <name type="scientific">Anaerobaca lacustris</name>
    <dbReference type="NCBI Taxonomy" id="3044600"/>
    <lineage>
        <taxon>Bacteria</taxon>
        <taxon>Pseudomonadati</taxon>
        <taxon>Planctomycetota</taxon>
        <taxon>Phycisphaerae</taxon>
        <taxon>Sedimentisphaerales</taxon>
        <taxon>Anaerobacaceae</taxon>
        <taxon>Anaerobaca</taxon>
    </lineage>
</organism>
<dbReference type="EMBL" id="JASCXX010000009">
    <property type="protein sequence ID" value="MDI6449295.1"/>
    <property type="molecule type" value="Genomic_DNA"/>
</dbReference>
<protein>
    <submittedName>
        <fullName evidence="2">DUF5320 domain-containing protein</fullName>
    </submittedName>
</protein>
<reference evidence="2" key="1">
    <citation type="submission" date="2023-05" db="EMBL/GenBank/DDBJ databases">
        <title>Anaerotaeda fermentans gen. nov., sp. nov., a novel anaerobic planctomycete of the new family within the order Sedimentisphaerales isolated from Taman Peninsula, Russia.</title>
        <authorList>
            <person name="Khomyakova M.A."/>
            <person name="Merkel A.Y."/>
            <person name="Slobodkin A.I."/>
        </authorList>
    </citation>
    <scope>NUCLEOTIDE SEQUENCE</scope>
    <source>
        <strain evidence="2">M17dextr</strain>
    </source>
</reference>
<keyword evidence="3" id="KW-1185">Reference proteome</keyword>